<evidence type="ECO:0000313" key="2">
    <source>
        <dbReference type="EMBL" id="AMY25250.1"/>
    </source>
</evidence>
<reference evidence="3" key="2">
    <citation type="submission" date="2016-04" db="EMBL/GenBank/DDBJ databases">
        <title>Complete Genome and Plasmid Sequences for Rhodococcus fascians D188 and Draft Sequences for Rhodococcus spp. Isolates PBTS 1 and PBTS 2.</title>
        <authorList>
            <person name="Stamer R."/>
            <person name="Vereecke D."/>
            <person name="Zhang Y."/>
            <person name="Schilkey F."/>
            <person name="Devitt N."/>
            <person name="Randall J."/>
        </authorList>
    </citation>
    <scope>NUCLEOTIDE SEQUENCE [LARGE SCALE GENOMIC DNA]</scope>
    <source>
        <strain evidence="3">PBTS2</strain>
    </source>
</reference>
<dbReference type="EC" id="1.3.1.-" evidence="2"/>
<name>A0A143QQG0_RHOFA</name>
<dbReference type="SUPFAM" id="SSF51735">
    <property type="entry name" value="NAD(P)-binding Rossmann-fold domains"/>
    <property type="match status" value="1"/>
</dbReference>
<dbReference type="Pfam" id="PF03435">
    <property type="entry name" value="Sacchrp_dh_NADP"/>
    <property type="match status" value="1"/>
</dbReference>
<feature type="domain" description="Saccharopine dehydrogenase NADP binding" evidence="1">
    <location>
        <begin position="18"/>
        <end position="141"/>
    </location>
</feature>
<keyword evidence="3" id="KW-1185">Reference proteome</keyword>
<dbReference type="InterPro" id="IPR051276">
    <property type="entry name" value="Saccharopine_DH-like_oxidrdct"/>
</dbReference>
<dbReference type="KEGG" id="rhs:A3Q41_03968"/>
<dbReference type="GO" id="GO:0016491">
    <property type="term" value="F:oxidoreductase activity"/>
    <property type="evidence" value="ECO:0007669"/>
    <property type="project" value="UniProtKB-KW"/>
</dbReference>
<dbReference type="InterPro" id="IPR005097">
    <property type="entry name" value="Sacchrp_dh_NADP-bd"/>
</dbReference>
<dbReference type="AlphaFoldDB" id="A0A143QQG0"/>
<gene>
    <name evidence="2" type="ORF">A3Q41_03968</name>
</gene>
<dbReference type="InterPro" id="IPR036291">
    <property type="entry name" value="NAD(P)-bd_dom_sf"/>
</dbReference>
<proteinExistence type="predicted"/>
<dbReference type="PANTHER" id="PTHR12286">
    <property type="entry name" value="SACCHAROPINE DEHYDROGENASE-LIKE OXIDOREDUCTASE"/>
    <property type="match status" value="1"/>
</dbReference>
<evidence type="ECO:0000313" key="3">
    <source>
        <dbReference type="Proteomes" id="UP000076038"/>
    </source>
</evidence>
<accession>A0A143QQG0</accession>
<dbReference type="GO" id="GO:0009247">
    <property type="term" value="P:glycolipid biosynthetic process"/>
    <property type="evidence" value="ECO:0007669"/>
    <property type="project" value="TreeGrafter"/>
</dbReference>
<dbReference type="Proteomes" id="UP000076038">
    <property type="component" value="Chromosome"/>
</dbReference>
<dbReference type="GO" id="GO:0005886">
    <property type="term" value="C:plasma membrane"/>
    <property type="evidence" value="ECO:0007669"/>
    <property type="project" value="TreeGrafter"/>
</dbReference>
<dbReference type="PATRIC" id="fig|1653479.3.peg.4023"/>
<dbReference type="RefSeq" id="WP_063216668.1">
    <property type="nucleotide sequence ID" value="NZ_CP015220.1"/>
</dbReference>
<dbReference type="OrthoDB" id="4369409at2"/>
<dbReference type="PANTHER" id="PTHR12286:SF5">
    <property type="entry name" value="SACCHAROPINE DEHYDROGENASE-LIKE OXIDOREDUCTASE"/>
    <property type="match status" value="1"/>
</dbReference>
<evidence type="ECO:0000259" key="1">
    <source>
        <dbReference type="Pfam" id="PF03435"/>
    </source>
</evidence>
<reference evidence="2 3" key="1">
    <citation type="journal article" date="2016" name="Genome Announc.">
        <title>Complete Genome and Plasmid Sequences for Rhodococcus fascians D188 and Draft Sequences for Rhodococcus Isolates PBTS 1 and PBTS 2.</title>
        <authorList>
            <person name="Stamler R.A."/>
            <person name="Vereecke D."/>
            <person name="Zhang Y."/>
            <person name="Schilkey F."/>
            <person name="Devitt N."/>
            <person name="Randall J.J."/>
        </authorList>
    </citation>
    <scope>NUCLEOTIDE SEQUENCE [LARGE SCALE GENOMIC DNA]</scope>
    <source>
        <strain evidence="2 3">PBTS2</strain>
    </source>
</reference>
<dbReference type="Gene3D" id="3.40.50.720">
    <property type="entry name" value="NAD(P)-binding Rossmann-like Domain"/>
    <property type="match status" value="1"/>
</dbReference>
<keyword evidence="2" id="KW-0560">Oxidoreductase</keyword>
<dbReference type="EMBL" id="CP015220">
    <property type="protein sequence ID" value="AMY25250.1"/>
    <property type="molecule type" value="Genomic_DNA"/>
</dbReference>
<organism evidence="2 3">
    <name type="scientific">Rhodococcoides fascians</name>
    <name type="common">Rhodococcus fascians</name>
    <dbReference type="NCBI Taxonomy" id="1828"/>
    <lineage>
        <taxon>Bacteria</taxon>
        <taxon>Bacillati</taxon>
        <taxon>Actinomycetota</taxon>
        <taxon>Actinomycetes</taxon>
        <taxon>Mycobacteriales</taxon>
        <taxon>Nocardiaceae</taxon>
        <taxon>Rhodococcoides</taxon>
    </lineage>
</organism>
<sequence length="421" mass="44563">MTTSDSDFTSGPDRTHDIVVYGVTGFVGKLTAKYLAEHAPADTRIALAGRSIGRIEAARKELGPNAQNWPVIEADAADTAALRSMAESTRVVITTVGPYAKYGMPLATACAEAGTDYVDLTGEVLFARESIDTNHEIAQRTGARIVHSCGFDSVPSDIGVHALYEAVTADNAGELTDTTLVVTSMSGGVSGGTVDSLRGQIEAMKKDKRARRIAARPYSLSPDRSLEPQLGRQLDTVLIDGKKIDPSLRGWKAPFVMASYNTRVVRRTNALRDWAYGKQFRYSEVMSVGSSVVSPVLAGALSAGLFVGVSAMTVLPGKVLDRILPKPGSGPSEKAREKGHFTVDLYTLTTSGARYRARVKASGDPGYKATAVMLAESALALVLGGDALPKASGVLTPATAMGDVLVDRLNAAGMEIWAKRN</sequence>
<protein>
    <submittedName>
        <fullName evidence="2">Putative trans-acting enoyl reductase</fullName>
        <ecNumber evidence="2">1.3.1.-</ecNumber>
    </submittedName>
</protein>